<evidence type="ECO:0000256" key="1">
    <source>
        <dbReference type="ARBA" id="ARBA00004496"/>
    </source>
</evidence>
<evidence type="ECO:0000256" key="8">
    <source>
        <dbReference type="ARBA" id="ARBA00023306"/>
    </source>
</evidence>
<evidence type="ECO:0000259" key="10">
    <source>
        <dbReference type="PROSITE" id="PS51898"/>
    </source>
</evidence>
<dbReference type="InterPro" id="IPR004107">
    <property type="entry name" value="Integrase_SAM-like_N"/>
</dbReference>
<evidence type="ECO:0000256" key="7">
    <source>
        <dbReference type="ARBA" id="ARBA00023172"/>
    </source>
</evidence>
<comment type="caution">
    <text evidence="12">The sequence shown here is derived from an EMBL/GenBank/DDBJ whole genome shotgun (WGS) entry which is preliminary data.</text>
</comment>
<keyword evidence="3" id="KW-0132">Cell division</keyword>
<feature type="domain" description="Core-binding (CB)" evidence="11">
    <location>
        <begin position="1"/>
        <end position="83"/>
    </location>
</feature>
<dbReference type="Pfam" id="PF02899">
    <property type="entry name" value="Phage_int_SAM_1"/>
    <property type="match status" value="1"/>
</dbReference>
<dbReference type="PANTHER" id="PTHR30349:SF77">
    <property type="entry name" value="TYROSINE RECOMBINASE XERC"/>
    <property type="match status" value="1"/>
</dbReference>
<dbReference type="GO" id="GO:0015074">
    <property type="term" value="P:DNA integration"/>
    <property type="evidence" value="ECO:0007669"/>
    <property type="project" value="UniProtKB-KW"/>
</dbReference>
<evidence type="ECO:0000256" key="9">
    <source>
        <dbReference type="PROSITE-ProRule" id="PRU01248"/>
    </source>
</evidence>
<evidence type="ECO:0000313" key="13">
    <source>
        <dbReference type="Proteomes" id="UP000824070"/>
    </source>
</evidence>
<reference evidence="12" key="2">
    <citation type="journal article" date="2021" name="PeerJ">
        <title>Extensive microbial diversity within the chicken gut microbiome revealed by metagenomics and culture.</title>
        <authorList>
            <person name="Gilroy R."/>
            <person name="Ravi A."/>
            <person name="Getino M."/>
            <person name="Pursley I."/>
            <person name="Horton D.L."/>
            <person name="Alikhan N.F."/>
            <person name="Baker D."/>
            <person name="Gharbi K."/>
            <person name="Hall N."/>
            <person name="Watson M."/>
            <person name="Adriaenssens E.M."/>
            <person name="Foster-Nyarko E."/>
            <person name="Jarju S."/>
            <person name="Secka A."/>
            <person name="Antonio M."/>
            <person name="Oren A."/>
            <person name="Chaudhuri R.R."/>
            <person name="La Ragione R."/>
            <person name="Hildebrand F."/>
            <person name="Pallen M.J."/>
        </authorList>
    </citation>
    <scope>NUCLEOTIDE SEQUENCE</scope>
    <source>
        <strain evidence="12">ChiGjej1B1-22543</strain>
    </source>
</reference>
<dbReference type="GO" id="GO:0051301">
    <property type="term" value="P:cell division"/>
    <property type="evidence" value="ECO:0007669"/>
    <property type="project" value="UniProtKB-KW"/>
</dbReference>
<dbReference type="EMBL" id="DVMV01000008">
    <property type="protein sequence ID" value="HIU44830.1"/>
    <property type="molecule type" value="Genomic_DNA"/>
</dbReference>
<keyword evidence="6 9" id="KW-0238">DNA-binding</keyword>
<keyword evidence="5" id="KW-0229">DNA integration</keyword>
<dbReference type="GO" id="GO:0005737">
    <property type="term" value="C:cytoplasm"/>
    <property type="evidence" value="ECO:0007669"/>
    <property type="project" value="UniProtKB-SubCell"/>
</dbReference>
<accession>A0A9D1LMY1</accession>
<comment type="subcellular location">
    <subcellularLocation>
        <location evidence="1">Cytoplasm</location>
    </subcellularLocation>
</comment>
<dbReference type="Proteomes" id="UP000824070">
    <property type="component" value="Unassembled WGS sequence"/>
</dbReference>
<dbReference type="PROSITE" id="PS51900">
    <property type="entry name" value="CB"/>
    <property type="match status" value="1"/>
</dbReference>
<keyword evidence="4" id="KW-0159">Chromosome partition</keyword>
<gene>
    <name evidence="12" type="ORF">IAC52_00820</name>
</gene>
<dbReference type="PROSITE" id="PS51898">
    <property type="entry name" value="TYR_RECOMBINASE"/>
    <property type="match status" value="1"/>
</dbReference>
<evidence type="ECO:0000313" key="12">
    <source>
        <dbReference type="EMBL" id="HIU44830.1"/>
    </source>
</evidence>
<evidence type="ECO:0000256" key="4">
    <source>
        <dbReference type="ARBA" id="ARBA00022829"/>
    </source>
</evidence>
<dbReference type="Gene3D" id="1.10.150.130">
    <property type="match status" value="1"/>
</dbReference>
<evidence type="ECO:0000256" key="2">
    <source>
        <dbReference type="ARBA" id="ARBA00022490"/>
    </source>
</evidence>
<dbReference type="GO" id="GO:0003677">
    <property type="term" value="F:DNA binding"/>
    <property type="evidence" value="ECO:0007669"/>
    <property type="project" value="UniProtKB-UniRule"/>
</dbReference>
<proteinExistence type="predicted"/>
<dbReference type="Gene3D" id="1.10.443.10">
    <property type="entry name" value="Intergrase catalytic core"/>
    <property type="match status" value="1"/>
</dbReference>
<dbReference type="PANTHER" id="PTHR30349">
    <property type="entry name" value="PHAGE INTEGRASE-RELATED"/>
    <property type="match status" value="1"/>
</dbReference>
<organism evidence="12 13">
    <name type="scientific">Candidatus Alloenteromonas pullicola</name>
    <dbReference type="NCBI Taxonomy" id="2840784"/>
    <lineage>
        <taxon>Bacteria</taxon>
        <taxon>Bacillati</taxon>
        <taxon>Bacillota</taxon>
        <taxon>Bacillota incertae sedis</taxon>
        <taxon>Candidatus Alloenteromonas</taxon>
    </lineage>
</organism>
<dbReference type="SUPFAM" id="SSF56349">
    <property type="entry name" value="DNA breaking-rejoining enzymes"/>
    <property type="match status" value="1"/>
</dbReference>
<protein>
    <submittedName>
        <fullName evidence="12">Tyrosine-type recombinase/integrase</fullName>
    </submittedName>
</protein>
<name>A0A9D1LMY1_9FIRM</name>
<evidence type="ECO:0000259" key="11">
    <source>
        <dbReference type="PROSITE" id="PS51900"/>
    </source>
</evidence>
<keyword evidence="8" id="KW-0131">Cell cycle</keyword>
<feature type="domain" description="Tyr recombinase" evidence="10">
    <location>
        <begin position="104"/>
        <end position="292"/>
    </location>
</feature>
<dbReference type="InterPro" id="IPR010998">
    <property type="entry name" value="Integrase_recombinase_N"/>
</dbReference>
<evidence type="ECO:0000256" key="3">
    <source>
        <dbReference type="ARBA" id="ARBA00022618"/>
    </source>
</evidence>
<evidence type="ECO:0000256" key="5">
    <source>
        <dbReference type="ARBA" id="ARBA00022908"/>
    </source>
</evidence>
<keyword evidence="7" id="KW-0233">DNA recombination</keyword>
<dbReference type="InterPro" id="IPR011010">
    <property type="entry name" value="DNA_brk_join_enz"/>
</dbReference>
<dbReference type="GO" id="GO:0007059">
    <property type="term" value="P:chromosome segregation"/>
    <property type="evidence" value="ECO:0007669"/>
    <property type="project" value="UniProtKB-KW"/>
</dbReference>
<dbReference type="AlphaFoldDB" id="A0A9D1LMY1"/>
<sequence>MTRLDEYCAFLTYQRAYSAKTVESYRSDIEFFLSFLEKKKRPVDQIDEKLIRDFLYKQMDQGVGKRSLQRRLSALRSYFDFLLHKGDVPSNPFRMVSSPKMGQSFPDRLFLEEVERLIEENGRRDDELAPRDQAILLLLFTSGMRASELVALTPMQIDFRRLSILVHGKGKKDRYVPFSEKTAEALRDYAVNCRSKLLQRREKPGRVDALFLSAKGEKLTVRGLEYILSSIEKRLGEHLHLHPHLLRHTFATTLLDSGADLRQIQELLGHESINTTQVYTHLSTKDLSEEYSKAFDSPKKGE</sequence>
<dbReference type="InterPro" id="IPR044068">
    <property type="entry name" value="CB"/>
</dbReference>
<keyword evidence="2" id="KW-0963">Cytoplasm</keyword>
<evidence type="ECO:0000256" key="6">
    <source>
        <dbReference type="ARBA" id="ARBA00023125"/>
    </source>
</evidence>
<dbReference type="InterPro" id="IPR002104">
    <property type="entry name" value="Integrase_catalytic"/>
</dbReference>
<dbReference type="InterPro" id="IPR013762">
    <property type="entry name" value="Integrase-like_cat_sf"/>
</dbReference>
<reference evidence="12" key="1">
    <citation type="submission" date="2020-10" db="EMBL/GenBank/DDBJ databases">
        <authorList>
            <person name="Gilroy R."/>
        </authorList>
    </citation>
    <scope>NUCLEOTIDE SEQUENCE</scope>
    <source>
        <strain evidence="12">ChiGjej1B1-22543</strain>
    </source>
</reference>
<dbReference type="Pfam" id="PF00589">
    <property type="entry name" value="Phage_integrase"/>
    <property type="match status" value="1"/>
</dbReference>
<dbReference type="InterPro" id="IPR050090">
    <property type="entry name" value="Tyrosine_recombinase_XerCD"/>
</dbReference>
<dbReference type="GO" id="GO:0006310">
    <property type="term" value="P:DNA recombination"/>
    <property type="evidence" value="ECO:0007669"/>
    <property type="project" value="UniProtKB-KW"/>
</dbReference>